<dbReference type="AlphaFoldDB" id="A0A3G8XL75"/>
<proteinExistence type="predicted"/>
<dbReference type="SUPFAM" id="SSF56300">
    <property type="entry name" value="Metallo-dependent phosphatases"/>
    <property type="match status" value="1"/>
</dbReference>
<evidence type="ECO:0000313" key="3">
    <source>
        <dbReference type="Proteomes" id="UP000270185"/>
    </source>
</evidence>
<dbReference type="Pfam" id="PF00149">
    <property type="entry name" value="Metallophos"/>
    <property type="match status" value="1"/>
</dbReference>
<keyword evidence="3" id="KW-1185">Reference proteome</keyword>
<feature type="domain" description="Calcineurin-like phosphoesterase" evidence="1">
    <location>
        <begin position="5"/>
        <end position="238"/>
    </location>
</feature>
<name>A0A3G8XL75_9FLAO</name>
<dbReference type="InterPro" id="IPR027417">
    <property type="entry name" value="P-loop_NTPase"/>
</dbReference>
<reference evidence="3" key="1">
    <citation type="submission" date="2018-11" db="EMBL/GenBank/DDBJ databases">
        <title>Proposal to divide the Flavobacteriaceae and reorganize its genera based on Amino Acid Identity values calculated from whole genome sequences.</title>
        <authorList>
            <person name="Nicholson A.C."/>
            <person name="Gulvik C.A."/>
            <person name="Whitney A.M."/>
            <person name="Humrighouse B.W."/>
            <person name="Bell M."/>
            <person name="Holmes B."/>
            <person name="Steigerwalt A.G."/>
            <person name="Villarma A."/>
            <person name="Sheth M."/>
            <person name="Batra D."/>
            <person name="Pryor J."/>
            <person name="Bernardet J.-F."/>
            <person name="Hugo C."/>
            <person name="Kampfer P."/>
            <person name="Newman J.D."/>
            <person name="McQuiston J.R."/>
        </authorList>
    </citation>
    <scope>NUCLEOTIDE SEQUENCE [LARGE SCALE GENOMIC DNA]</scope>
    <source>
        <strain evidence="3">G0081</strain>
    </source>
</reference>
<gene>
    <name evidence="2" type="ORF">EIB73_12480</name>
</gene>
<evidence type="ECO:0000313" key="2">
    <source>
        <dbReference type="EMBL" id="AZI33952.1"/>
    </source>
</evidence>
<dbReference type="Gene3D" id="3.40.50.300">
    <property type="entry name" value="P-loop containing nucleotide triphosphate hydrolases"/>
    <property type="match status" value="1"/>
</dbReference>
<organism evidence="2 3">
    <name type="scientific">Kaistella carnis</name>
    <dbReference type="NCBI Taxonomy" id="1241979"/>
    <lineage>
        <taxon>Bacteria</taxon>
        <taxon>Pseudomonadati</taxon>
        <taxon>Bacteroidota</taxon>
        <taxon>Flavobacteriia</taxon>
        <taxon>Flavobacteriales</taxon>
        <taxon>Weeksellaceae</taxon>
        <taxon>Chryseobacterium group</taxon>
        <taxon>Kaistella</taxon>
    </lineage>
</organism>
<dbReference type="Gene3D" id="3.60.21.10">
    <property type="match status" value="1"/>
</dbReference>
<dbReference type="EMBL" id="CP034159">
    <property type="protein sequence ID" value="AZI33952.1"/>
    <property type="molecule type" value="Genomic_DNA"/>
</dbReference>
<accession>A0A3G8XL75</accession>
<evidence type="ECO:0000259" key="1">
    <source>
        <dbReference type="Pfam" id="PF00149"/>
    </source>
</evidence>
<dbReference type="Proteomes" id="UP000270185">
    <property type="component" value="Chromosome"/>
</dbReference>
<dbReference type="RefSeq" id="WP_125025588.1">
    <property type="nucleotide sequence ID" value="NZ_CP034159.1"/>
</dbReference>
<dbReference type="GO" id="GO:0016787">
    <property type="term" value="F:hydrolase activity"/>
    <property type="evidence" value="ECO:0007669"/>
    <property type="project" value="InterPro"/>
</dbReference>
<dbReference type="KEGG" id="ccas:EIB73_12480"/>
<protein>
    <recommendedName>
        <fullName evidence="1">Calcineurin-like phosphoesterase domain-containing protein</fullName>
    </recommendedName>
</protein>
<dbReference type="OrthoDB" id="651281at2"/>
<dbReference type="InterPro" id="IPR004843">
    <property type="entry name" value="Calcineurin-like_PHP"/>
</dbReference>
<sequence length="1053" mass="122764">MKILIVQLSDIHFKISENSVIEKEDKIFEAIRNSSLEYDKIFLIVTGDTAFSGKKEEFEIGAKFIKSLQTKLIDYSEKEVFIIVIAGNHDCDFALDNKARQNQINMIQNLGDSAFDSSVVEQCTSVQEEYFNFMNNIQTNQPIYEDGLVSIYNFQFDDKKVIFHCYNTAYISEIHEQSGKMFFPTSVLPEELLNEKGDIIFGLLHHPLHWLNPINRRELSTHIHKTSDFYLTGHEHEPSREKIDNLDNNIVYHLEGSVLQESEINFKSEFNLLGFDLEKESFKIETYFWNKEKYNLSENNVEWTKYKRNKHNFKTKYSLNDEFKESLNDVGGKFKHPNVSDINLSDIYVFPILRYFNTKDSTDNGISLLVENSESVIQSIKQNSKYVFFGGENIGKSSLLRMIFFELHKKGYVPLLLDGRLIKSANFNDFKDIVKSVFISQYGEDYLEDFYQEDISNIFILIDDFDKNPLKNQKAKGKFINSLSNNYKNLIFVGNELYAIEEIFTDEANSADLFSEFIQYEILEFNHSLRYKLINKWYALGNEDYSTDEEICRKIDDAVRAINVAMGQRIVPNYPIFLLILLQALETTNPHDLQISSYGNYYQLLILKTLTENIKDQTELNIYKSYCGELANFFFNKKSTILSIAEFSSFHDDIKSYEKLDLPKSMTSIEVVNTLCKAGILNSYGDNIEFKYQYTYYFFEAQHLAKYINKDEVKILISKLCQRLYRTEFANILLFLIHFSSDEFIIDELLKNAKDVFDELNPCKLEDDISLINSLVTELPRLYLKSKSHEEIREEENNVQDSKPIGQRENKIAVQEYDIDEDISEIDIVSKLNLSFKLIEILGQIIKNNPSGSMTGPVKHQVLKETYELGLRTLNVFFTSFIQNTDFIVNQLTEIISKIEEKNNESRTEDNKVDVHKDKISKVAKHLLFSLCTQISYTFIKKISDSVGNPKLMEKYGKVQEEMDFASVKLVNLLIKLDQGSGFPDRDLQLIKVYVEKHPMAYFLLKRIIVNHLHRHPVNYKDKQRICEFLGISVESQIKLDIERNNKNKKKQE</sequence>
<dbReference type="InterPro" id="IPR029052">
    <property type="entry name" value="Metallo-depent_PP-like"/>
</dbReference>
<dbReference type="SUPFAM" id="SSF52540">
    <property type="entry name" value="P-loop containing nucleoside triphosphate hydrolases"/>
    <property type="match status" value="1"/>
</dbReference>